<evidence type="ECO:0000313" key="2">
    <source>
        <dbReference type="EnsemblMetazoa" id="OVOC6517.1"/>
    </source>
</evidence>
<feature type="transmembrane region" description="Helical" evidence="1">
    <location>
        <begin position="47"/>
        <end position="66"/>
    </location>
</feature>
<feature type="transmembrane region" description="Helical" evidence="1">
    <location>
        <begin position="124"/>
        <end position="148"/>
    </location>
</feature>
<dbReference type="OMA" id="ICRSHEL"/>
<dbReference type="EMBL" id="CMVM020000177">
    <property type="status" value="NOT_ANNOTATED_CDS"/>
    <property type="molecule type" value="Genomic_DNA"/>
</dbReference>
<keyword evidence="3" id="KW-1185">Reference proteome</keyword>
<feature type="transmembrane region" description="Helical" evidence="1">
    <location>
        <begin position="247"/>
        <end position="265"/>
    </location>
</feature>
<keyword evidence="1" id="KW-0472">Membrane</keyword>
<feature type="transmembrane region" description="Helical" evidence="1">
    <location>
        <begin position="168"/>
        <end position="192"/>
    </location>
</feature>
<accession>A0A8R1TWT4</accession>
<evidence type="ECO:0000313" key="3">
    <source>
        <dbReference type="Proteomes" id="UP000024404"/>
    </source>
</evidence>
<feature type="transmembrane region" description="Helical" evidence="1">
    <location>
        <begin position="6"/>
        <end position="27"/>
    </location>
</feature>
<reference evidence="2" key="2">
    <citation type="submission" date="2022-06" db="UniProtKB">
        <authorList>
            <consortium name="EnsemblMetazoa"/>
        </authorList>
    </citation>
    <scope>IDENTIFICATION</scope>
</reference>
<name>A0A8R1TWT4_ONCVO</name>
<dbReference type="InterPro" id="IPR047130">
    <property type="entry name" value="7TM_GPCR_Srsx_nematod"/>
</dbReference>
<dbReference type="Proteomes" id="UP000024404">
    <property type="component" value="Unassembled WGS sequence"/>
</dbReference>
<organism evidence="2 3">
    <name type="scientific">Onchocerca volvulus</name>
    <dbReference type="NCBI Taxonomy" id="6282"/>
    <lineage>
        <taxon>Eukaryota</taxon>
        <taxon>Metazoa</taxon>
        <taxon>Ecdysozoa</taxon>
        <taxon>Nematoda</taxon>
        <taxon>Chromadorea</taxon>
        <taxon>Rhabditida</taxon>
        <taxon>Spirurina</taxon>
        <taxon>Spiruromorpha</taxon>
        <taxon>Filarioidea</taxon>
        <taxon>Onchocercidae</taxon>
        <taxon>Onchocerca</taxon>
    </lineage>
</organism>
<keyword evidence="1" id="KW-0812">Transmembrane</keyword>
<protein>
    <recommendedName>
        <fullName evidence="4">G-protein coupled receptors family 1 profile domain-containing protein</fullName>
    </recommendedName>
</protein>
<keyword evidence="1" id="KW-1133">Transmembrane helix</keyword>
<feature type="transmembrane region" description="Helical" evidence="1">
    <location>
        <begin position="86"/>
        <end position="103"/>
    </location>
</feature>
<sequence>MILKFSAYIAGGLTVFILNILYFTAIIRTKVNRERYGLTGMEFFADALMGFSIALAGGTRIVQIFMGSQNDTFSRLICVVMPHNVFLAWTEPMTAISMLLVSIDRIISVGKPILYYKNMLNIQHYLIIGSNLSILLLISSSIICSYLNNIRVNAFCWTPNSRCPIFNRLFYGVRISAAAGSVTLYIITLFIVRRYTRRIKEEQNYGSIKISKRQLNFTKTVGLSCFVTASLYILPMIVAFFETSNEIIPNSVYSTIIIISCLNSFSKAIIFGYRTYEIREAVIDLMPGVFRKFGIHRPETANVIDFKTHPIRQTTGF</sequence>
<reference evidence="3" key="1">
    <citation type="submission" date="2013-10" db="EMBL/GenBank/DDBJ databases">
        <title>Genome sequencing of Onchocerca volvulus.</title>
        <authorList>
            <person name="Cotton J."/>
            <person name="Tsai J."/>
            <person name="Stanley E."/>
            <person name="Tracey A."/>
            <person name="Holroyd N."/>
            <person name="Lustigman S."/>
            <person name="Berriman M."/>
        </authorList>
    </citation>
    <scope>NUCLEOTIDE SEQUENCE</scope>
</reference>
<evidence type="ECO:0008006" key="4">
    <source>
        <dbReference type="Google" id="ProtNLM"/>
    </source>
</evidence>
<feature type="transmembrane region" description="Helical" evidence="1">
    <location>
        <begin position="221"/>
        <end position="241"/>
    </location>
</feature>
<dbReference type="SUPFAM" id="SSF81321">
    <property type="entry name" value="Family A G protein-coupled receptor-like"/>
    <property type="match status" value="1"/>
</dbReference>
<dbReference type="Pfam" id="PF10316">
    <property type="entry name" value="7TM_GPCR_Srbc"/>
    <property type="match status" value="1"/>
</dbReference>
<dbReference type="InterPro" id="IPR019420">
    <property type="entry name" value="7TM_GPCR_serpentine_rcpt_Srbc"/>
</dbReference>
<dbReference type="AlphaFoldDB" id="A0A8R1TWT4"/>
<dbReference type="PANTHER" id="PTHR23360">
    <property type="entry name" value="G-PROTEIN COUPLED RECEPTORS FAMILY 1 PROFILE DOMAIN-CONTAINING PROTEIN-RELATED"/>
    <property type="match status" value="1"/>
</dbReference>
<evidence type="ECO:0000256" key="1">
    <source>
        <dbReference type="SAM" id="Phobius"/>
    </source>
</evidence>
<dbReference type="Gene3D" id="1.20.1070.10">
    <property type="entry name" value="Rhodopsin 7-helix transmembrane proteins"/>
    <property type="match status" value="1"/>
</dbReference>
<dbReference type="EnsemblMetazoa" id="OVOC6517.1">
    <property type="protein sequence ID" value="OVOC6517.1"/>
    <property type="gene ID" value="WBGene00243326"/>
</dbReference>
<proteinExistence type="predicted"/>